<proteinExistence type="predicted"/>
<dbReference type="KEGG" id="lmur:CPS94_00255"/>
<organism evidence="4 7">
    <name type="scientific">Ligilactobacillus murinus</name>
    <dbReference type="NCBI Taxonomy" id="1622"/>
    <lineage>
        <taxon>Bacteria</taxon>
        <taxon>Bacillati</taxon>
        <taxon>Bacillota</taxon>
        <taxon>Bacilli</taxon>
        <taxon>Lactobacillales</taxon>
        <taxon>Lactobacillaceae</taxon>
        <taxon>Ligilactobacillus</taxon>
    </lineage>
</organism>
<dbReference type="STRING" id="1622.GCA_001953785_01107"/>
<reference evidence="4 7" key="2">
    <citation type="submission" date="2018-09" db="EMBL/GenBank/DDBJ databases">
        <title>Murine metabolic-syndrome-specific gut microbial biobank.</title>
        <authorList>
            <person name="Liu C."/>
        </authorList>
    </citation>
    <scope>NUCLEOTIDE SEQUENCE [LARGE SCALE GENOMIC DNA]</scope>
    <source>
        <strain evidence="4 7">C-30</strain>
    </source>
</reference>
<evidence type="ECO:0000313" key="4">
    <source>
        <dbReference type="EMBL" id="RXV75275.1"/>
    </source>
</evidence>
<dbReference type="RefSeq" id="WP_004051212.1">
    <property type="nucleotide sequence ID" value="NZ_BDFM01000265.1"/>
</dbReference>
<keyword evidence="5" id="KW-1185">Reference proteome</keyword>
<sequence length="147" mass="17190">MRVVALHQENMMTIERHLKSEQLVDLVEYIDMMGYGEGVYKTGPAMVSLPTDQFLADEIDFKAYAPISVEVELEENPFDWQAILDIPEAVTETVRFGDEINDAYQKIIDFLKEKNLPIPERFFMVFTPIYADYWVDFIFPIKPIEEK</sequence>
<gene>
    <name evidence="2" type="ORF">CPQ89_00030</name>
    <name evidence="1" type="ORF">CPS94_00255</name>
    <name evidence="4" type="ORF">D6C19_01750</name>
    <name evidence="3" type="ORF">FEE40_00295</name>
</gene>
<dbReference type="EMBL" id="CP040852">
    <property type="protein sequence ID" value="QIA88754.1"/>
    <property type="molecule type" value="Genomic_DNA"/>
</dbReference>
<dbReference type="Proteomes" id="UP000250143">
    <property type="component" value="Chromosome"/>
</dbReference>
<evidence type="ECO:0000313" key="7">
    <source>
        <dbReference type="Proteomes" id="UP000289316"/>
    </source>
</evidence>
<dbReference type="OrthoDB" id="2187503at2"/>
<reference evidence="5 6" key="1">
    <citation type="submission" date="2017-09" db="EMBL/GenBank/DDBJ databases">
        <title>Predominant Lactobacillus spp. isolated from feces of mice subjected to short-term calorie restriction.</title>
        <authorList>
            <person name="Zhang C."/>
            <person name="Zhao L."/>
            <person name="Pan F."/>
        </authorList>
    </citation>
    <scope>NUCLEOTIDE SEQUENCE [LARGE SCALE GENOMIC DNA]</scope>
    <source>
        <strain evidence="2 5">CR141</strain>
        <strain evidence="1 6">CR147</strain>
    </source>
</reference>
<dbReference type="AlphaFoldDB" id="A0A2Z4VWM9"/>
<evidence type="ECO:0000313" key="8">
    <source>
        <dbReference type="Proteomes" id="UP000463931"/>
    </source>
</evidence>
<evidence type="ECO:0000313" key="6">
    <source>
        <dbReference type="Proteomes" id="UP000250153"/>
    </source>
</evidence>
<evidence type="ECO:0000313" key="2">
    <source>
        <dbReference type="EMBL" id="AWZ39528.1"/>
    </source>
</evidence>
<evidence type="ECO:0008006" key="9">
    <source>
        <dbReference type="Google" id="ProtNLM"/>
    </source>
</evidence>
<evidence type="ECO:0000313" key="1">
    <source>
        <dbReference type="EMBL" id="AWZ37473.1"/>
    </source>
</evidence>
<name>A0A2Z4VWM9_9LACO</name>
<dbReference type="EMBL" id="QZFR01000006">
    <property type="protein sequence ID" value="RXV75275.1"/>
    <property type="molecule type" value="Genomic_DNA"/>
</dbReference>
<evidence type="ECO:0000313" key="3">
    <source>
        <dbReference type="EMBL" id="QIA88754.1"/>
    </source>
</evidence>
<dbReference type="Proteomes" id="UP000250153">
    <property type="component" value="Chromosome"/>
</dbReference>
<accession>A0A2Z4VWM9</accession>
<protein>
    <recommendedName>
        <fullName evidence="9">AraC family transcriptional regulator</fullName>
    </recommendedName>
</protein>
<dbReference type="EMBL" id="CP023566">
    <property type="protein sequence ID" value="AWZ39528.1"/>
    <property type="molecule type" value="Genomic_DNA"/>
</dbReference>
<dbReference type="Proteomes" id="UP000463931">
    <property type="component" value="Chromosome"/>
</dbReference>
<reference evidence="3 8" key="3">
    <citation type="journal article" date="2019" name="Nat. Med.">
        <title>Preventing dysbiosis of the neonatal mouse intestinal microbiome protects against late-onset sepsis.</title>
        <authorList>
            <person name="Singer J.R."/>
            <person name="Blosser E.G."/>
            <person name="Zindl C.L."/>
            <person name="Silberger D.J."/>
            <person name="Conlan S."/>
            <person name="Laufer V.A."/>
            <person name="DiToro D."/>
            <person name="Deming C."/>
            <person name="Kumar R."/>
            <person name="Morrow C.D."/>
            <person name="Segre J.A."/>
            <person name="Gray M.J."/>
            <person name="Randolph D.A."/>
            <person name="Weaver C.T."/>
        </authorList>
    </citation>
    <scope>NUCLEOTIDE SEQUENCE [LARGE SCALE GENOMIC DNA]</scope>
    <source>
        <strain evidence="3 8">V10</strain>
    </source>
</reference>
<dbReference type="GeneID" id="48465545"/>
<dbReference type="Proteomes" id="UP000289316">
    <property type="component" value="Unassembled WGS sequence"/>
</dbReference>
<dbReference type="EMBL" id="CP023565">
    <property type="protein sequence ID" value="AWZ37473.1"/>
    <property type="molecule type" value="Genomic_DNA"/>
</dbReference>
<evidence type="ECO:0000313" key="5">
    <source>
        <dbReference type="Proteomes" id="UP000250143"/>
    </source>
</evidence>